<dbReference type="RefSeq" id="WP_073883589.1">
    <property type="nucleotide sequence ID" value="NZ_FAUH01000003.1"/>
</dbReference>
<dbReference type="EMBL" id="FAUH01000003">
    <property type="protein sequence ID" value="CUU65362.1"/>
    <property type="molecule type" value="Genomic_DNA"/>
</dbReference>
<sequence>MIIPENTTDAGVTGVFSHLDAPREARSITTTGAGRPLTVVKTTVGDMDNDCYLIATGGDALLIDAADDAEHLLALAGELGVQITDVLTTHQHHDHVRALAEVLTATGARHHAPAPDAPGLPASADRTWGDDRSPEGDAGEPLDPASPALAELGMLVLLLRGHTPGGLALALPTDNGPTHLFTGDSLFPGGVGNTATPEDFSRLLDDVTARCFRCPDSTVVHPGHGDDTTLGAERPSLDTWRDRGW</sequence>
<dbReference type="InterPro" id="IPR001279">
    <property type="entry name" value="Metallo-B-lactamas"/>
</dbReference>
<evidence type="ECO:0000256" key="1">
    <source>
        <dbReference type="SAM" id="MobiDB-lite"/>
    </source>
</evidence>
<feature type="domain" description="Metallo-beta-lactamase" evidence="2">
    <location>
        <begin position="48"/>
        <end position="224"/>
    </location>
</feature>
<feature type="region of interest" description="Disordered" evidence="1">
    <location>
        <begin position="110"/>
        <end position="146"/>
    </location>
</feature>
<dbReference type="GO" id="GO:0016787">
    <property type="term" value="F:hydrolase activity"/>
    <property type="evidence" value="ECO:0007669"/>
    <property type="project" value="UniProtKB-KW"/>
</dbReference>
<dbReference type="PANTHER" id="PTHR46233">
    <property type="entry name" value="HYDROXYACYLGLUTATHIONE HYDROLASE GLOC"/>
    <property type="match status" value="1"/>
</dbReference>
<dbReference type="SMART" id="SM00849">
    <property type="entry name" value="Lactamase_B"/>
    <property type="match status" value="1"/>
</dbReference>
<dbReference type="Pfam" id="PF00753">
    <property type="entry name" value="Lactamase_B"/>
    <property type="match status" value="1"/>
</dbReference>
<dbReference type="AlphaFoldDB" id="A0A120N4X8"/>
<keyword evidence="3" id="KW-0378">Hydrolase</keyword>
<proteinExistence type="predicted"/>
<organism evidence="3 4">
    <name type="scientific">Corynebacterium variabile</name>
    <dbReference type="NCBI Taxonomy" id="1727"/>
    <lineage>
        <taxon>Bacteria</taxon>
        <taxon>Bacillati</taxon>
        <taxon>Actinomycetota</taxon>
        <taxon>Actinomycetes</taxon>
        <taxon>Mycobacteriales</taxon>
        <taxon>Corynebacteriaceae</taxon>
        <taxon>Corynebacterium</taxon>
    </lineage>
</organism>
<feature type="compositionally biased region" description="Basic and acidic residues" evidence="1">
    <location>
        <begin position="235"/>
        <end position="245"/>
    </location>
</feature>
<dbReference type="SUPFAM" id="SSF56281">
    <property type="entry name" value="Metallo-hydrolase/oxidoreductase"/>
    <property type="match status" value="1"/>
</dbReference>
<reference evidence="4" key="1">
    <citation type="submission" date="2015-11" db="EMBL/GenBank/DDBJ databases">
        <authorList>
            <person name="Dugat-Bony E."/>
        </authorList>
    </citation>
    <scope>NUCLEOTIDE SEQUENCE [LARGE SCALE GENOMIC DNA]</scope>
    <source>
        <strain evidence="4">Mu292</strain>
    </source>
</reference>
<protein>
    <submittedName>
        <fullName evidence="3">Zn-dependent hydrolases, including glyoxylases</fullName>
    </submittedName>
</protein>
<feature type="region of interest" description="Disordered" evidence="1">
    <location>
        <begin position="219"/>
        <end position="245"/>
    </location>
</feature>
<gene>
    <name evidence="3" type="ORF">CVAR292_00681</name>
</gene>
<keyword evidence="4" id="KW-1185">Reference proteome</keyword>
<dbReference type="Gene3D" id="3.60.15.10">
    <property type="entry name" value="Ribonuclease Z/Hydroxyacylglutathione hydrolase-like"/>
    <property type="match status" value="1"/>
</dbReference>
<evidence type="ECO:0000259" key="2">
    <source>
        <dbReference type="SMART" id="SM00849"/>
    </source>
</evidence>
<name>A0A120N4X8_9CORY</name>
<dbReference type="CDD" id="cd06262">
    <property type="entry name" value="metallo-hydrolase-like_MBL-fold"/>
    <property type="match status" value="1"/>
</dbReference>
<dbReference type="Proteomes" id="UP000182498">
    <property type="component" value="Unassembled WGS sequence"/>
</dbReference>
<dbReference type="OrthoDB" id="2971563at2"/>
<dbReference type="PANTHER" id="PTHR46233:SF1">
    <property type="entry name" value="CONSERVED PROTEIN"/>
    <property type="match status" value="1"/>
</dbReference>
<dbReference type="InterPro" id="IPR051453">
    <property type="entry name" value="MBL_Glyoxalase_II"/>
</dbReference>
<dbReference type="InterPro" id="IPR036866">
    <property type="entry name" value="RibonucZ/Hydroxyglut_hydro"/>
</dbReference>
<evidence type="ECO:0000313" key="4">
    <source>
        <dbReference type="Proteomes" id="UP000182498"/>
    </source>
</evidence>
<evidence type="ECO:0000313" key="3">
    <source>
        <dbReference type="EMBL" id="CUU65362.1"/>
    </source>
</evidence>
<accession>A0A120N4X8</accession>